<evidence type="ECO:0000313" key="3">
    <source>
        <dbReference type="Proteomes" id="UP000184390"/>
    </source>
</evidence>
<comment type="caution">
    <text evidence="2">The sequence shown here is derived from an EMBL/GenBank/DDBJ whole genome shotgun (WGS) entry which is preliminary data.</text>
</comment>
<dbReference type="RefSeq" id="WP_073454612.1">
    <property type="nucleotide sequence ID" value="NZ_FQYL01000024.1"/>
</dbReference>
<name>A0ABY1IKL8_9ACTO</name>
<evidence type="ECO:0000313" key="2">
    <source>
        <dbReference type="EMBL" id="SHJ31447.1"/>
    </source>
</evidence>
<reference evidence="2 3" key="1">
    <citation type="submission" date="2016-11" db="EMBL/GenBank/DDBJ databases">
        <authorList>
            <person name="Varghese N."/>
            <person name="Submissions S."/>
        </authorList>
    </citation>
    <scope>NUCLEOTIDE SEQUENCE [LARGE SCALE GENOMIC DNA]</scope>
    <source>
        <strain evidence="2 3">PA</strain>
    </source>
</reference>
<dbReference type="Pfam" id="PF19674">
    <property type="entry name" value="DUF6177"/>
    <property type="match status" value="1"/>
</dbReference>
<dbReference type="Proteomes" id="UP000184390">
    <property type="component" value="Unassembled WGS sequence"/>
</dbReference>
<protein>
    <submittedName>
        <fullName evidence="2">Uncharacterized protein</fullName>
    </submittedName>
</protein>
<proteinExistence type="predicted"/>
<dbReference type="EMBL" id="FQYL01000024">
    <property type="protein sequence ID" value="SHJ31447.1"/>
    <property type="molecule type" value="Genomic_DNA"/>
</dbReference>
<gene>
    <name evidence="2" type="ORF">SAMN05216246_1244</name>
</gene>
<keyword evidence="3" id="KW-1185">Reference proteome</keyword>
<feature type="region of interest" description="Disordered" evidence="1">
    <location>
        <begin position="346"/>
        <end position="368"/>
    </location>
</feature>
<evidence type="ECO:0000256" key="1">
    <source>
        <dbReference type="SAM" id="MobiDB-lite"/>
    </source>
</evidence>
<dbReference type="InterPro" id="IPR046175">
    <property type="entry name" value="DUF6177"/>
</dbReference>
<accession>A0ABY1IKL8</accession>
<sequence length="368" mass="38984">MAVRTAHHYYDAQSGDTGAVTFLDSAIVGFDEGLSDFLSSVRQTSGRVPVLILGDSARITPAFDRLTEIAGALPLIRDNGGYRLMRGGLWAPRVADFLGQSPASAPSISPRHLIRQNLIDVIYVSASLYHPAKASTMVGRSVELIADAFAPTGEVGVSWGRYEPAGASWDRAEITALARRKMPAIDLTIALHGEGFTATGTMSINRTRLGIEEYVELAVAVPDRDSSEHEPRALALLRALSRETRPQFVLITRTKGFPDTSLPTFARVPASPVAILIGRAGLKQLGVNPSAVAEQHGGSVEGVGRRINLVVPLTTAAPGDWAPLIHLIETLDQEGTTTVARVLGHSDQAADAPPGGPASRRTKPASGA</sequence>
<organism evidence="2 3">
    <name type="scientific">Actinomyces denticolens</name>
    <dbReference type="NCBI Taxonomy" id="52767"/>
    <lineage>
        <taxon>Bacteria</taxon>
        <taxon>Bacillati</taxon>
        <taxon>Actinomycetota</taxon>
        <taxon>Actinomycetes</taxon>
        <taxon>Actinomycetales</taxon>
        <taxon>Actinomycetaceae</taxon>
        <taxon>Actinomyces</taxon>
    </lineage>
</organism>